<dbReference type="EMBL" id="FNAN01000001">
    <property type="protein sequence ID" value="SDD47739.1"/>
    <property type="molecule type" value="Genomic_DNA"/>
</dbReference>
<evidence type="ECO:0000313" key="2">
    <source>
        <dbReference type="EMBL" id="SDD47739.1"/>
    </source>
</evidence>
<reference evidence="3" key="1">
    <citation type="submission" date="2016-10" db="EMBL/GenBank/DDBJ databases">
        <authorList>
            <person name="Varghese N."/>
            <person name="Submissions S."/>
        </authorList>
    </citation>
    <scope>NUCLEOTIDE SEQUENCE [LARGE SCALE GENOMIC DNA]</scope>
    <source>
        <strain evidence="3">DSM 25329</strain>
    </source>
</reference>
<organism evidence="2 3">
    <name type="scientific">Dyadobacter soli</name>
    <dbReference type="NCBI Taxonomy" id="659014"/>
    <lineage>
        <taxon>Bacteria</taxon>
        <taxon>Pseudomonadati</taxon>
        <taxon>Bacteroidota</taxon>
        <taxon>Cytophagia</taxon>
        <taxon>Cytophagales</taxon>
        <taxon>Spirosomataceae</taxon>
        <taxon>Dyadobacter</taxon>
    </lineage>
</organism>
<proteinExistence type="predicted"/>
<feature type="transmembrane region" description="Helical" evidence="1">
    <location>
        <begin position="172"/>
        <end position="189"/>
    </location>
</feature>
<keyword evidence="3" id="KW-1185">Reference proteome</keyword>
<feature type="transmembrane region" description="Helical" evidence="1">
    <location>
        <begin position="348"/>
        <end position="364"/>
    </location>
</feature>
<feature type="transmembrane region" description="Helical" evidence="1">
    <location>
        <begin position="31"/>
        <end position="49"/>
    </location>
</feature>
<gene>
    <name evidence="2" type="ORF">SAMN04487996_101118</name>
</gene>
<accession>A0A1G6V273</accession>
<evidence type="ECO:0000256" key="1">
    <source>
        <dbReference type="SAM" id="Phobius"/>
    </source>
</evidence>
<evidence type="ECO:0000313" key="3">
    <source>
        <dbReference type="Proteomes" id="UP000198748"/>
    </source>
</evidence>
<protein>
    <recommendedName>
        <fullName evidence="4">Dolichyl-phosphate-mannose-protein mannosyltransferase</fullName>
    </recommendedName>
</protein>
<keyword evidence="1" id="KW-0472">Membrane</keyword>
<keyword evidence="1" id="KW-0812">Transmembrane</keyword>
<feature type="transmembrane region" description="Helical" evidence="1">
    <location>
        <begin position="116"/>
        <end position="135"/>
    </location>
</feature>
<dbReference type="AlphaFoldDB" id="A0A1G6V273"/>
<evidence type="ECO:0008006" key="4">
    <source>
        <dbReference type="Google" id="ProtNLM"/>
    </source>
</evidence>
<feature type="transmembrane region" description="Helical" evidence="1">
    <location>
        <begin position="238"/>
        <end position="256"/>
    </location>
</feature>
<feature type="transmembrane region" description="Helical" evidence="1">
    <location>
        <begin position="142"/>
        <end position="160"/>
    </location>
</feature>
<feature type="transmembrane region" description="Helical" evidence="1">
    <location>
        <begin position="376"/>
        <end position="393"/>
    </location>
</feature>
<feature type="transmembrane region" description="Helical" evidence="1">
    <location>
        <begin position="317"/>
        <end position="336"/>
    </location>
</feature>
<feature type="transmembrane region" description="Helical" evidence="1">
    <location>
        <begin position="276"/>
        <end position="297"/>
    </location>
</feature>
<dbReference type="STRING" id="659014.SAMN04487996_101118"/>
<keyword evidence="1" id="KW-1133">Transmembrane helix</keyword>
<sequence length="462" mass="52565">MALVQLRNVTGCLVCGTARIKSLKTFMPTRNILALLATLLLIIAARFYLVETYAIALPFWDQWDAEGDYLLRPWIEGRLRIDELWHTHNEHRIFPTRLLSLLIFNVTGVWDNVIEARVNIFLAACIPLIILLFLMRQRELHGVRWLILIVIIAQFALPFSFENMLVGFQSQFYFLMIFTLFALILAARYPDSLLAMAGILVLSWLSVLTMASGILTPLAATGVYALQGFLKREVNWKHVGMVVVLVGLAALGYSIMPHIEGNQIYRSRNIAEIRKALRFILSWPVSKSWPAAIALWFPAVGMVCWLLRSRALSRADMVMAGCAMWSLGQTLAIAYGRGQAMGGVSSRYTELFTIGLIGNAWFAARFIEITLKNKRVAWLGAVFFVVFIMGHTSRRKRDMRDVYHTYELSMKQETNVRKYMKTGDASVLVQPLFQIPYPDSIRLRSLLDNPTIRPILPPYLSE</sequence>
<feature type="transmembrane region" description="Helical" evidence="1">
    <location>
        <begin position="201"/>
        <end position="226"/>
    </location>
</feature>
<name>A0A1G6V273_9BACT</name>
<dbReference type="Proteomes" id="UP000198748">
    <property type="component" value="Unassembled WGS sequence"/>
</dbReference>